<comment type="caution">
    <text evidence="1">The sequence shown here is derived from an EMBL/GenBank/DDBJ whole genome shotgun (WGS) entry which is preliminary data.</text>
</comment>
<dbReference type="EMBL" id="CM044704">
    <property type="protein sequence ID" value="KAI5669388.1"/>
    <property type="molecule type" value="Genomic_DNA"/>
</dbReference>
<name>A0ACC0B9U5_CATRO</name>
<protein>
    <submittedName>
        <fullName evidence="1">Uncharacterized protein</fullName>
    </submittedName>
</protein>
<proteinExistence type="predicted"/>
<gene>
    <name evidence="1" type="ORF">M9H77_19241</name>
</gene>
<sequence length="113" mass="13146">MGGKPSTEGDVYSYGILLLEMFTEKRPTDDIFKDGLDLHNFVYKMNSPEQVMMIIYPSLNEENRDLTECLISIFRIGLKCSTTLPTDRMNMNEVMRELLRIKDAFFSARRQPL</sequence>
<keyword evidence="2" id="KW-1185">Reference proteome</keyword>
<evidence type="ECO:0000313" key="2">
    <source>
        <dbReference type="Proteomes" id="UP001060085"/>
    </source>
</evidence>
<dbReference type="Proteomes" id="UP001060085">
    <property type="component" value="Linkage Group LG04"/>
</dbReference>
<reference evidence="2" key="1">
    <citation type="journal article" date="2023" name="Nat. Plants">
        <title>Single-cell RNA sequencing provides a high-resolution roadmap for understanding the multicellular compartmentation of specialized metabolism.</title>
        <authorList>
            <person name="Sun S."/>
            <person name="Shen X."/>
            <person name="Li Y."/>
            <person name="Li Y."/>
            <person name="Wang S."/>
            <person name="Li R."/>
            <person name="Zhang H."/>
            <person name="Shen G."/>
            <person name="Guo B."/>
            <person name="Wei J."/>
            <person name="Xu J."/>
            <person name="St-Pierre B."/>
            <person name="Chen S."/>
            <person name="Sun C."/>
        </authorList>
    </citation>
    <scope>NUCLEOTIDE SEQUENCE [LARGE SCALE GENOMIC DNA]</scope>
</reference>
<evidence type="ECO:0000313" key="1">
    <source>
        <dbReference type="EMBL" id="KAI5669388.1"/>
    </source>
</evidence>
<organism evidence="1 2">
    <name type="scientific">Catharanthus roseus</name>
    <name type="common">Madagascar periwinkle</name>
    <name type="synonym">Vinca rosea</name>
    <dbReference type="NCBI Taxonomy" id="4058"/>
    <lineage>
        <taxon>Eukaryota</taxon>
        <taxon>Viridiplantae</taxon>
        <taxon>Streptophyta</taxon>
        <taxon>Embryophyta</taxon>
        <taxon>Tracheophyta</taxon>
        <taxon>Spermatophyta</taxon>
        <taxon>Magnoliopsida</taxon>
        <taxon>eudicotyledons</taxon>
        <taxon>Gunneridae</taxon>
        <taxon>Pentapetalae</taxon>
        <taxon>asterids</taxon>
        <taxon>lamiids</taxon>
        <taxon>Gentianales</taxon>
        <taxon>Apocynaceae</taxon>
        <taxon>Rauvolfioideae</taxon>
        <taxon>Vinceae</taxon>
        <taxon>Catharanthinae</taxon>
        <taxon>Catharanthus</taxon>
    </lineage>
</organism>
<accession>A0ACC0B9U5</accession>